<evidence type="ECO:0000256" key="3">
    <source>
        <dbReference type="SAM" id="Phobius"/>
    </source>
</evidence>
<evidence type="ECO:0000256" key="1">
    <source>
        <dbReference type="ARBA" id="ARBA00001946"/>
    </source>
</evidence>
<evidence type="ECO:0000313" key="5">
    <source>
        <dbReference type="EMBL" id="KAK7837453.1"/>
    </source>
</evidence>
<protein>
    <submittedName>
        <fullName evidence="5">Phosphomannomutase</fullName>
    </submittedName>
</protein>
<name>A0AAW0KDK4_QUESU</name>
<gene>
    <name evidence="5" type="primary">exoC</name>
    <name evidence="5" type="ORF">CFP56_021245</name>
</gene>
<dbReference type="GO" id="GO:0009570">
    <property type="term" value="C:chloroplast stroma"/>
    <property type="evidence" value="ECO:0007669"/>
    <property type="project" value="TreeGrafter"/>
</dbReference>
<comment type="cofactor">
    <cofactor evidence="1">
        <name>Mg(2+)</name>
        <dbReference type="ChEBI" id="CHEBI:18420"/>
    </cofactor>
</comment>
<dbReference type="InterPro" id="IPR016055">
    <property type="entry name" value="A-D-PHexomutase_a/b/a-I/II/III"/>
</dbReference>
<dbReference type="SUPFAM" id="SSF53738">
    <property type="entry name" value="Phosphoglucomutase, first 3 domains"/>
    <property type="match status" value="2"/>
</dbReference>
<dbReference type="PANTHER" id="PTHR42946">
    <property type="entry name" value="PHOSPHOHEXOSE MUTASE"/>
    <property type="match status" value="1"/>
</dbReference>
<dbReference type="AlphaFoldDB" id="A0AAW0KDK4"/>
<keyword evidence="2" id="KW-0597">Phosphoprotein</keyword>
<dbReference type="GO" id="GO:0004615">
    <property type="term" value="F:phosphomannomutase activity"/>
    <property type="evidence" value="ECO:0007669"/>
    <property type="project" value="TreeGrafter"/>
</dbReference>
<dbReference type="GO" id="GO:0005975">
    <property type="term" value="P:carbohydrate metabolic process"/>
    <property type="evidence" value="ECO:0007669"/>
    <property type="project" value="InterPro"/>
</dbReference>
<dbReference type="PANTHER" id="PTHR42946:SF2">
    <property type="entry name" value="PHOSPHOGLUCOMUTASE (ALPHA-D-GLUCOSE-1,6-BISPHOSPHATE-DEPENDENT)"/>
    <property type="match status" value="1"/>
</dbReference>
<dbReference type="Pfam" id="PF02879">
    <property type="entry name" value="PGM_PMM_II"/>
    <property type="match status" value="1"/>
</dbReference>
<keyword evidence="3" id="KW-0472">Membrane</keyword>
<dbReference type="Gene3D" id="3.40.120.10">
    <property type="entry name" value="Alpha-D-Glucose-1,6-Bisphosphate, subunit A, domain 3"/>
    <property type="match status" value="2"/>
</dbReference>
<dbReference type="EMBL" id="PKMF04000329">
    <property type="protein sequence ID" value="KAK7837453.1"/>
    <property type="molecule type" value="Genomic_DNA"/>
</dbReference>
<organism evidence="5 6">
    <name type="scientific">Quercus suber</name>
    <name type="common">Cork oak</name>
    <dbReference type="NCBI Taxonomy" id="58331"/>
    <lineage>
        <taxon>Eukaryota</taxon>
        <taxon>Viridiplantae</taxon>
        <taxon>Streptophyta</taxon>
        <taxon>Embryophyta</taxon>
        <taxon>Tracheophyta</taxon>
        <taxon>Spermatophyta</taxon>
        <taxon>Magnoliopsida</taxon>
        <taxon>eudicotyledons</taxon>
        <taxon>Gunneridae</taxon>
        <taxon>Pentapetalae</taxon>
        <taxon>rosids</taxon>
        <taxon>fabids</taxon>
        <taxon>Fagales</taxon>
        <taxon>Fagaceae</taxon>
        <taxon>Quercus</taxon>
    </lineage>
</organism>
<keyword evidence="3" id="KW-0812">Transmembrane</keyword>
<reference evidence="5 6" key="1">
    <citation type="journal article" date="2018" name="Sci. Data">
        <title>The draft genome sequence of cork oak.</title>
        <authorList>
            <person name="Ramos A.M."/>
            <person name="Usie A."/>
            <person name="Barbosa P."/>
            <person name="Barros P.M."/>
            <person name="Capote T."/>
            <person name="Chaves I."/>
            <person name="Simoes F."/>
            <person name="Abreu I."/>
            <person name="Carrasquinho I."/>
            <person name="Faro C."/>
            <person name="Guimaraes J.B."/>
            <person name="Mendonca D."/>
            <person name="Nobrega F."/>
            <person name="Rodrigues L."/>
            <person name="Saibo N.J.M."/>
            <person name="Varela M.C."/>
            <person name="Egas C."/>
            <person name="Matos J."/>
            <person name="Miguel C.M."/>
            <person name="Oliveira M.M."/>
            <person name="Ricardo C.P."/>
            <person name="Goncalves S."/>
        </authorList>
    </citation>
    <scope>NUCLEOTIDE SEQUENCE [LARGE SCALE GENOMIC DNA]</scope>
    <source>
        <strain evidence="6">cv. HL8</strain>
    </source>
</reference>
<sequence>MALVQPGRKSRYVASWHLLICIFDFMFFIMSRRLLHMGCVLDRLGADTFGSLDSLHLNTDGMFPNHIPNPEEKTAMALTRAAVLQNTADLFFYTEVDRSGVVDNKGNPINGDKLIALMSAIALREHPGTTVTDARTSMALTRFNVIRGGHHCLYRVGYRNVIDKKVHLNEDGIETYLI</sequence>
<keyword evidence="3" id="KW-1133">Transmembrane helix</keyword>
<comment type="caution">
    <text evidence="5">The sequence shown here is derived from an EMBL/GenBank/DDBJ whole genome shotgun (WGS) entry which is preliminary data.</text>
</comment>
<keyword evidence="6" id="KW-1185">Reference proteome</keyword>
<evidence type="ECO:0000313" key="6">
    <source>
        <dbReference type="Proteomes" id="UP000237347"/>
    </source>
</evidence>
<feature type="domain" description="Alpha-D-phosphohexomutase alpha/beta/alpha" evidence="4">
    <location>
        <begin position="40"/>
        <end position="106"/>
    </location>
</feature>
<dbReference type="Proteomes" id="UP000237347">
    <property type="component" value="Unassembled WGS sequence"/>
</dbReference>
<feature type="transmembrane region" description="Helical" evidence="3">
    <location>
        <begin position="12"/>
        <end position="30"/>
    </location>
</feature>
<evidence type="ECO:0000256" key="2">
    <source>
        <dbReference type="ARBA" id="ARBA00022553"/>
    </source>
</evidence>
<dbReference type="InterPro" id="IPR005845">
    <property type="entry name" value="A-D-PHexomutase_a/b/a-II"/>
</dbReference>
<proteinExistence type="predicted"/>
<accession>A0AAW0KDK4</accession>
<evidence type="ECO:0000259" key="4">
    <source>
        <dbReference type="Pfam" id="PF02879"/>
    </source>
</evidence>
<dbReference type="InterPro" id="IPR050060">
    <property type="entry name" value="Phosphoglucosamine_mutase"/>
</dbReference>